<keyword evidence="15" id="KW-1185">Reference proteome</keyword>
<evidence type="ECO:0000256" key="1">
    <source>
        <dbReference type="ARBA" id="ARBA00004477"/>
    </source>
</evidence>
<reference evidence="15" key="2">
    <citation type="submission" date="2015-01" db="EMBL/GenBank/DDBJ databases">
        <title>Evolutionary Origins and Diversification of the Mycorrhizal Mutualists.</title>
        <authorList>
            <consortium name="DOE Joint Genome Institute"/>
            <consortium name="Mycorrhizal Genomics Consortium"/>
            <person name="Kohler A."/>
            <person name="Kuo A."/>
            <person name="Nagy L.G."/>
            <person name="Floudas D."/>
            <person name="Copeland A."/>
            <person name="Barry K.W."/>
            <person name="Cichocki N."/>
            <person name="Veneault-Fourrey C."/>
            <person name="LaButti K."/>
            <person name="Lindquist E.A."/>
            <person name="Lipzen A."/>
            <person name="Lundell T."/>
            <person name="Morin E."/>
            <person name="Murat C."/>
            <person name="Riley R."/>
            <person name="Ohm R."/>
            <person name="Sun H."/>
            <person name="Tunlid A."/>
            <person name="Henrissat B."/>
            <person name="Grigoriev I.V."/>
            <person name="Hibbett D.S."/>
            <person name="Martin F."/>
        </authorList>
    </citation>
    <scope>NUCLEOTIDE SEQUENCE [LARGE SCALE GENOMIC DNA]</scope>
    <source>
        <strain evidence="15">MUT 4182</strain>
    </source>
</reference>
<feature type="transmembrane region" description="Helical" evidence="13">
    <location>
        <begin position="20"/>
        <end position="39"/>
    </location>
</feature>
<keyword evidence="3" id="KW-0444">Lipid biosynthesis</keyword>
<dbReference type="GO" id="GO:0016126">
    <property type="term" value="P:sterol biosynthetic process"/>
    <property type="evidence" value="ECO:0007669"/>
    <property type="project" value="UniProtKB-KW"/>
</dbReference>
<evidence type="ECO:0000256" key="5">
    <source>
        <dbReference type="ARBA" id="ARBA00022824"/>
    </source>
</evidence>
<comment type="subcellular location">
    <subcellularLocation>
        <location evidence="1">Endoplasmic reticulum membrane</location>
        <topology evidence="1">Multi-pass membrane protein</topology>
    </subcellularLocation>
</comment>
<evidence type="ECO:0008006" key="16">
    <source>
        <dbReference type="Google" id="ProtNLM"/>
    </source>
</evidence>
<dbReference type="GO" id="GO:0005789">
    <property type="term" value="C:endoplasmic reticulum membrane"/>
    <property type="evidence" value="ECO:0007669"/>
    <property type="project" value="UniProtKB-SubCell"/>
</dbReference>
<evidence type="ECO:0000256" key="12">
    <source>
        <dbReference type="ARBA" id="ARBA00023221"/>
    </source>
</evidence>
<dbReference type="InterPro" id="IPR005352">
    <property type="entry name" value="Erg28"/>
</dbReference>
<dbReference type="AlphaFoldDB" id="A0A0C3QH73"/>
<sequence>MASLAQYLPEGQGWLPRWQLFVASLAIANSIQNLFTVSITKRLYTKKPEEVTALQARMSTMWNFTSAIVRLHCAYNIHNKAIYNTTLWTYAIAFFHFSTELLFFGTAKLNGPVISPVIVSSECHGLANTKTSLITECPDAGVSLFWMLSQYDFYVQ</sequence>
<keyword evidence="6" id="KW-0752">Steroid biosynthesis</keyword>
<keyword evidence="9" id="KW-0443">Lipid metabolism</keyword>
<dbReference type="PANTHER" id="PTHR15451">
    <property type="entry name" value="ERGOSTEROL BIOSYNTHETIC PROTEIN 28-RELATED"/>
    <property type="match status" value="1"/>
</dbReference>
<evidence type="ECO:0000313" key="14">
    <source>
        <dbReference type="EMBL" id="KIO25044.1"/>
    </source>
</evidence>
<name>A0A0C3QH73_9AGAM</name>
<keyword evidence="11" id="KW-1207">Sterol metabolism</keyword>
<dbReference type="PANTHER" id="PTHR15451:SF19">
    <property type="entry name" value="ERGOSTEROL BIOSYNTHETIC PROTEIN 28 HOMOLOG"/>
    <property type="match status" value="1"/>
</dbReference>
<dbReference type="Pfam" id="PF03694">
    <property type="entry name" value="Erg28"/>
    <property type="match status" value="1"/>
</dbReference>
<evidence type="ECO:0000256" key="3">
    <source>
        <dbReference type="ARBA" id="ARBA00022516"/>
    </source>
</evidence>
<dbReference type="EMBL" id="KN823049">
    <property type="protein sequence ID" value="KIO25044.1"/>
    <property type="molecule type" value="Genomic_DNA"/>
</dbReference>
<evidence type="ECO:0000313" key="15">
    <source>
        <dbReference type="Proteomes" id="UP000054248"/>
    </source>
</evidence>
<keyword evidence="5" id="KW-0256">Endoplasmic reticulum</keyword>
<keyword evidence="10 13" id="KW-0472">Membrane</keyword>
<protein>
    <recommendedName>
        <fullName evidence="16">Erg28-like protein</fullName>
    </recommendedName>
</protein>
<dbReference type="OrthoDB" id="6485510at2759"/>
<reference evidence="14 15" key="1">
    <citation type="submission" date="2014-04" db="EMBL/GenBank/DDBJ databases">
        <authorList>
            <consortium name="DOE Joint Genome Institute"/>
            <person name="Kuo A."/>
            <person name="Girlanda M."/>
            <person name="Perotto S."/>
            <person name="Kohler A."/>
            <person name="Nagy L.G."/>
            <person name="Floudas D."/>
            <person name="Copeland A."/>
            <person name="Barry K.W."/>
            <person name="Cichocki N."/>
            <person name="Veneault-Fourrey C."/>
            <person name="LaButti K."/>
            <person name="Lindquist E.A."/>
            <person name="Lipzen A."/>
            <person name="Lundell T."/>
            <person name="Morin E."/>
            <person name="Murat C."/>
            <person name="Sun H."/>
            <person name="Tunlid A."/>
            <person name="Henrissat B."/>
            <person name="Grigoriev I.V."/>
            <person name="Hibbett D.S."/>
            <person name="Martin F."/>
            <person name="Nordberg H.P."/>
            <person name="Cantor M.N."/>
            <person name="Hua S.X."/>
        </authorList>
    </citation>
    <scope>NUCLEOTIDE SEQUENCE [LARGE SCALE GENOMIC DNA]</scope>
    <source>
        <strain evidence="14 15">MUT 4182</strain>
    </source>
</reference>
<dbReference type="STRING" id="1051891.A0A0C3QH73"/>
<evidence type="ECO:0000256" key="7">
    <source>
        <dbReference type="ARBA" id="ARBA00022989"/>
    </source>
</evidence>
<evidence type="ECO:0000256" key="10">
    <source>
        <dbReference type="ARBA" id="ARBA00023136"/>
    </source>
</evidence>
<evidence type="ECO:0000256" key="9">
    <source>
        <dbReference type="ARBA" id="ARBA00023098"/>
    </source>
</evidence>
<evidence type="ECO:0000256" key="11">
    <source>
        <dbReference type="ARBA" id="ARBA00023166"/>
    </source>
</evidence>
<gene>
    <name evidence="14" type="ORF">M407DRAFT_94480</name>
</gene>
<accession>A0A0C3QH73</accession>
<evidence type="ECO:0000256" key="8">
    <source>
        <dbReference type="ARBA" id="ARBA00023011"/>
    </source>
</evidence>
<organism evidence="14 15">
    <name type="scientific">Tulasnella calospora MUT 4182</name>
    <dbReference type="NCBI Taxonomy" id="1051891"/>
    <lineage>
        <taxon>Eukaryota</taxon>
        <taxon>Fungi</taxon>
        <taxon>Dikarya</taxon>
        <taxon>Basidiomycota</taxon>
        <taxon>Agaricomycotina</taxon>
        <taxon>Agaricomycetes</taxon>
        <taxon>Cantharellales</taxon>
        <taxon>Tulasnellaceae</taxon>
        <taxon>Tulasnella</taxon>
    </lineage>
</organism>
<evidence type="ECO:0000256" key="4">
    <source>
        <dbReference type="ARBA" id="ARBA00022692"/>
    </source>
</evidence>
<dbReference type="Proteomes" id="UP000054248">
    <property type="component" value="Unassembled WGS sequence"/>
</dbReference>
<proteinExistence type="inferred from homology"/>
<keyword evidence="8" id="KW-0756">Sterol biosynthesis</keyword>
<evidence type="ECO:0000256" key="6">
    <source>
        <dbReference type="ARBA" id="ARBA00022955"/>
    </source>
</evidence>
<keyword evidence="12" id="KW-0753">Steroid metabolism</keyword>
<evidence type="ECO:0000256" key="13">
    <source>
        <dbReference type="SAM" id="Phobius"/>
    </source>
</evidence>
<dbReference type="GO" id="GO:0030674">
    <property type="term" value="F:protein-macromolecule adaptor activity"/>
    <property type="evidence" value="ECO:0007669"/>
    <property type="project" value="TreeGrafter"/>
</dbReference>
<keyword evidence="4 13" id="KW-0812">Transmembrane</keyword>
<keyword evidence="7 13" id="KW-1133">Transmembrane helix</keyword>
<evidence type="ECO:0000256" key="2">
    <source>
        <dbReference type="ARBA" id="ARBA00005377"/>
    </source>
</evidence>
<dbReference type="HOGENOM" id="CLU_114589_0_0_1"/>
<comment type="similarity">
    <text evidence="2">Belongs to the ERG28 family.</text>
</comment>